<accession>A0A1I0D817</accession>
<name>A0A1I0D817_9GAMM</name>
<feature type="domain" description="DUF4055" evidence="1">
    <location>
        <begin position="244"/>
        <end position="383"/>
    </location>
</feature>
<organism evidence="2 3">
    <name type="scientific">Thorsellia anophelis DSM 18579</name>
    <dbReference type="NCBI Taxonomy" id="1123402"/>
    <lineage>
        <taxon>Bacteria</taxon>
        <taxon>Pseudomonadati</taxon>
        <taxon>Pseudomonadota</taxon>
        <taxon>Gammaproteobacteria</taxon>
        <taxon>Enterobacterales</taxon>
        <taxon>Thorselliaceae</taxon>
        <taxon>Thorsellia</taxon>
    </lineage>
</organism>
<dbReference type="AlphaFoldDB" id="A0A1I0D817"/>
<dbReference type="EMBL" id="FOHV01000014">
    <property type="protein sequence ID" value="SET28405.1"/>
    <property type="molecule type" value="Genomic_DNA"/>
</dbReference>
<evidence type="ECO:0000259" key="1">
    <source>
        <dbReference type="Pfam" id="PF13264"/>
    </source>
</evidence>
<dbReference type="RefSeq" id="WP_093320180.1">
    <property type="nucleotide sequence ID" value="NZ_FOHV01000014.1"/>
</dbReference>
<sequence>MANDITFTRPELTSAYPVWQLVRDVCRGQQAVKEKGNDYLPKLDPTNDSPENDARNKSYLERAVFLNATGTTKNGYLGMAFRKNPLMNVSDKLNFLKTNADGSGTSIYQQAQNVLENVLEVGRHFLYIDYNDQSKQAQIFSYPAENVINWRVDRVNGRNQLVLVVLKEIVEVADGYGFKSITQYRELAIEDGKFICRVHRANDKGEFVVDAEYTPNVTAGGAWDEIPCTFVGAQNNDSSIDESPLLDLANMNIAHYRNSADYEDSVFFCGQVQPSISGLTEEWRNHLEKSGVKIGSRNALLLPVGGAFNYTQAQPNPLVREAMLDKQDLMVMLGARLVEAKSSNKTATQAENDASAQTSVLATCVSNVSEAYTQAIKFCAKYMNIKDEEILFEINRKFIGTEINPQNVMTLVSAWQQGAIRKVDMVNQLQKAEIIDPEANPDEVMAELEQQTQLL</sequence>
<keyword evidence="3" id="KW-1185">Reference proteome</keyword>
<evidence type="ECO:0000313" key="3">
    <source>
        <dbReference type="Proteomes" id="UP000242642"/>
    </source>
</evidence>
<protein>
    <recommendedName>
        <fullName evidence="1">DUF4055 domain-containing protein</fullName>
    </recommendedName>
</protein>
<dbReference type="Proteomes" id="UP000242642">
    <property type="component" value="Unassembled WGS sequence"/>
</dbReference>
<dbReference type="OrthoDB" id="6668483at2"/>
<dbReference type="InterPro" id="IPR025129">
    <property type="entry name" value="DUF4055"/>
</dbReference>
<dbReference type="STRING" id="1123402.SAMN02583745_01892"/>
<proteinExistence type="predicted"/>
<dbReference type="Pfam" id="PF13264">
    <property type="entry name" value="DUF4055"/>
    <property type="match status" value="1"/>
</dbReference>
<gene>
    <name evidence="2" type="ORF">SAMN02583745_01892</name>
</gene>
<evidence type="ECO:0000313" key="2">
    <source>
        <dbReference type="EMBL" id="SET28405.1"/>
    </source>
</evidence>
<reference evidence="3" key="1">
    <citation type="submission" date="2016-10" db="EMBL/GenBank/DDBJ databases">
        <authorList>
            <person name="Varghese N."/>
            <person name="Submissions S."/>
        </authorList>
    </citation>
    <scope>NUCLEOTIDE SEQUENCE [LARGE SCALE GENOMIC DNA]</scope>
    <source>
        <strain evidence="3">DSM 18579</strain>
    </source>
</reference>